<dbReference type="InterPro" id="IPR016135">
    <property type="entry name" value="UBQ-conjugating_enzyme/RWD"/>
</dbReference>
<keyword evidence="6" id="KW-1185">Reference proteome</keyword>
<comment type="caution">
    <text evidence="5">The sequence shown here is derived from an EMBL/GenBank/DDBJ whole genome shotgun (WGS) entry which is preliminary data.</text>
</comment>
<evidence type="ECO:0000256" key="1">
    <source>
        <dbReference type="ARBA" id="ARBA00022679"/>
    </source>
</evidence>
<proteinExistence type="predicted"/>
<dbReference type="PANTHER" id="PTHR46116:SF39">
    <property type="entry name" value="BACULOVIRAL IAP REPEAT-CONTAINING PROTEIN 6"/>
    <property type="match status" value="1"/>
</dbReference>
<feature type="region of interest" description="Disordered" evidence="3">
    <location>
        <begin position="1548"/>
        <end position="1572"/>
    </location>
</feature>
<dbReference type="SMART" id="SM00212">
    <property type="entry name" value="UBCc"/>
    <property type="match status" value="1"/>
</dbReference>
<gene>
    <name evidence="5" type="ORF">KUTeg_013651</name>
</gene>
<dbReference type="InterPro" id="IPR022103">
    <property type="entry name" value="BIRC6"/>
</dbReference>
<evidence type="ECO:0000256" key="3">
    <source>
        <dbReference type="SAM" id="MobiDB-lite"/>
    </source>
</evidence>
<feature type="region of interest" description="Disordered" evidence="3">
    <location>
        <begin position="409"/>
        <end position="438"/>
    </location>
</feature>
<feature type="compositionally biased region" description="Polar residues" evidence="3">
    <location>
        <begin position="2297"/>
        <end position="2335"/>
    </location>
</feature>
<feature type="domain" description="UBC core" evidence="4">
    <location>
        <begin position="2037"/>
        <end position="2204"/>
    </location>
</feature>
<dbReference type="PANTHER" id="PTHR46116">
    <property type="entry name" value="(E3-INDEPENDENT) E2 UBIQUITIN-CONJUGATING ENZYME"/>
    <property type="match status" value="1"/>
</dbReference>
<reference evidence="5 6" key="1">
    <citation type="submission" date="2022-12" db="EMBL/GenBank/DDBJ databases">
        <title>Chromosome-level genome of Tegillarca granosa.</title>
        <authorList>
            <person name="Kim J."/>
        </authorList>
    </citation>
    <scope>NUCLEOTIDE SEQUENCE [LARGE SCALE GENOMIC DNA]</scope>
    <source>
        <strain evidence="5">Teg-2019</strain>
        <tissue evidence="5">Adductor muscle</tissue>
    </source>
</reference>
<feature type="compositionally biased region" description="Polar residues" evidence="3">
    <location>
        <begin position="409"/>
        <end position="423"/>
    </location>
</feature>
<evidence type="ECO:0000256" key="2">
    <source>
        <dbReference type="ARBA" id="ARBA00022786"/>
    </source>
</evidence>
<evidence type="ECO:0000313" key="6">
    <source>
        <dbReference type="Proteomes" id="UP001217089"/>
    </source>
</evidence>
<protein>
    <recommendedName>
        <fullName evidence="4">UBC core domain-containing protein</fullName>
    </recommendedName>
</protein>
<feature type="region of interest" description="Disordered" evidence="3">
    <location>
        <begin position="1965"/>
        <end position="1988"/>
    </location>
</feature>
<feature type="compositionally biased region" description="Basic and acidic residues" evidence="3">
    <location>
        <begin position="1548"/>
        <end position="1557"/>
    </location>
</feature>
<evidence type="ECO:0000313" key="5">
    <source>
        <dbReference type="EMBL" id="KAJ8308777.1"/>
    </source>
</evidence>
<keyword evidence="1" id="KW-0808">Transferase</keyword>
<accession>A0ABQ9EXQ5</accession>
<dbReference type="Pfam" id="PF00179">
    <property type="entry name" value="UQ_con"/>
    <property type="match status" value="1"/>
</dbReference>
<feature type="compositionally biased region" description="Polar residues" evidence="3">
    <location>
        <begin position="1975"/>
        <end position="1986"/>
    </location>
</feature>
<dbReference type="InterPro" id="IPR000608">
    <property type="entry name" value="UBC"/>
</dbReference>
<feature type="compositionally biased region" description="Basic and acidic residues" evidence="3">
    <location>
        <begin position="1965"/>
        <end position="1974"/>
    </location>
</feature>
<dbReference type="Pfam" id="PF12356">
    <property type="entry name" value="BIRC6"/>
    <property type="match status" value="1"/>
</dbReference>
<dbReference type="PROSITE" id="PS50127">
    <property type="entry name" value="UBC_2"/>
    <property type="match status" value="1"/>
</dbReference>
<dbReference type="Proteomes" id="UP001217089">
    <property type="component" value="Unassembled WGS sequence"/>
</dbReference>
<keyword evidence="2" id="KW-0833">Ubl conjugation pathway</keyword>
<organism evidence="5 6">
    <name type="scientific">Tegillarca granosa</name>
    <name type="common">Malaysian cockle</name>
    <name type="synonym">Anadara granosa</name>
    <dbReference type="NCBI Taxonomy" id="220873"/>
    <lineage>
        <taxon>Eukaryota</taxon>
        <taxon>Metazoa</taxon>
        <taxon>Spiralia</taxon>
        <taxon>Lophotrochozoa</taxon>
        <taxon>Mollusca</taxon>
        <taxon>Bivalvia</taxon>
        <taxon>Autobranchia</taxon>
        <taxon>Pteriomorphia</taxon>
        <taxon>Arcoida</taxon>
        <taxon>Arcoidea</taxon>
        <taxon>Arcidae</taxon>
        <taxon>Tegillarca</taxon>
    </lineage>
</organism>
<dbReference type="SUPFAM" id="SSF54495">
    <property type="entry name" value="UBC-like"/>
    <property type="match status" value="1"/>
</dbReference>
<feature type="region of interest" description="Disordered" evidence="3">
    <location>
        <begin position="2275"/>
        <end position="2341"/>
    </location>
</feature>
<sequence>MWGLHNSILLQMTHVMYLYFIMSLVNNSYTYFLRVFVLLLAMGQKALSGQCAIQIMDSLLDMLARVLSPLIEDQQNLHSNTGMVDLTLVGWILLFLCRCLDPTALLNNGVNGDDNSKVGKREFEIGGISYKEIIMLFQHIKDIISMRRTDAEILRKMNKYDDGTGLSKTSYSDSYDQDVPLVLPKEKVLLVIKGLMSLLLNMDFTCNVDLFLITCKVLATICVTTRPAIKLSEAMTQEQLEGLVLLASNLEFSHGSVSWGGPWAGHAITSLMQDILDASSKMVFDKESSLMVDLLLDDGEYDDDTSDKLHAYVTGEHTKASTYGEDKKFICKLTTQFNKQIHDKVDKSTENLLASNRSGLSAAAQGISTALDARLEFGLETQAELRLKVVSALHAENVQQAFSSSVPMAPSVSHNVDQVSQPSIDDELTETSSSTTGNEVSSTEMLSLCYEHLFSSIMPQLTDLDALLQLWLTLNCEGTSDGNGCQLTFDPSRAPMISLSKTSVSRLLELVANTPSLPICTWVLILQALTLLANQKIPHQDREQSMVVAMLCDPNLIVVIKNFLTSSSDLGPVSSAVHFTQVGPSAIKSFYEFLLRLQVKCAPENLCHLKEVMLKLVYTLCAEKGAFHCSLGPLDAQCKFLDFILDMNYDQVEISNAISVIESISGVEVICRNLVNSNSRIISTSPSLISTIMQNLNGKSKSAEKRLASLEIDSADGMQNFAPLDIFYVHTGSISSSSPTASPADILIQAAPTHRRARSAAWSYRFYPDEAWVDLTIQLPFAILLKEVQIQQYSTSLTTCPAYVSLEISHDGVTTKPLCQPLLTSSLAFIKLQLQRPEVSTTVVIRLHKARDSMTIGLSKIRVMGTSAFGGTGVTPQNVFMPTDDFVSKSSVRWIRLLHHCLTAHKEMGDRVAAAAAPTPNLLNTCSALLVSPLSSLYSSNIETVLLRMGLHSVEMGLALIDNILRSPFAQSESGSVMSPFLGKVSGLANDSTVELLYQLGTIQDSGTHHRVKALLQWLGDSARIAMQKTAVYSDEGYRRIPHQIPYPSLPSPAPAHIHCVASILWQSHELPVEYNLSQLITKDLVSSLFEWSVILKVDSALKKAVDYVLCAFCHIQPECFSQLLVWMGIVITGDNSMAASICDDRKDSSSHFHPSPAANAAAEDVSLSASICDDRKDSSNLPVDEMMTDDSKEANNVHSHSSNNHFIEIPQTLLQEFRHISLEEAHLSTLALACKSPVAIKQLLDSGFPAVLAQGLFEFCSGVISKFSDHYLQPEVMTDTSKTMSDEVIIGSQSRQESSDGKNIDKASWITADMVAAVLHFFAEVSSEAPMKDWIGGAEGNIFWPALLTMLCNTSVQTATIQKGVHQGHCGTELLSIEDRTSIETASVRFFTQVISCHIVNQLLFAKVLCEVIKEQSAYSKSAQGLGNFPLSGFTRCLFLQALLEDEKILVVFKVPQSSQNNLQSQKSISPVEHPKHSGGREFQSVVVSLHTSCNDLIAKITDAPNLPEQFLEKAAEKSDETKKDMASQCAEMTDYIASGIVAKERREKEEKDKVSGKSFLPPRPPTRRGRHTMDTMASQFQFPVLSLYHSKIPNKAIPGDMTLSQLLQVLHQHGLQQGHSVIEFTVKVQSAKKDSNTTYLSDVEDWDDSTEEEILDESLVSSTPSFPTSLQVFASVGGLALLAEHLPLLYPDISRQPLSPADPGNGSGYCKTVSNSADLGQDWVTIEPFPEEFYEAQLILSAMQSTTTSHPTTVANSTEEKSQQYWAKGTGFGTGSTTSSWDAEQALLRQKSEEEHVACLFQVLASFINPGGDIPKDFESDTFSASKDKLLIPDIIQDLFSQSCLVPSMSSYLRNDSVLDMARHIPLYRALLELLRGISVCSTLVPLLLPLDKENNTDSTAAVGVLLDKMRGCVDTYVSRLKSNKGKNGHTEEEENEGLTLLIPDIQETARIVKIATDRLQKSTESGKDCTEKSNAGVDNQSSKESLDEKYMEIMKELQFDTYEMVVDEGNGVQFMIPHHYENNVKAAGDINNAARTRRLAQEAVTLSTSLPLSAGSSVFVRCDEERLDVMKVLITGPDDTPYNNGCFEFDVYFPPDYPNAPPYINLETTGNHTVRFNPNLYNDGKVCLSVLNTWHGRPEEKWNSQTSSFLQVLVSIQSLILVSEPYFNEPGYERSRGTPSGTASSREYDANIRQATVKWAMLEQLKNPSPCFKEVIHKHFWMKRHEVLRLCEDWIAEMESYSSDKRTGRNIAHSTLALKKHYNQLREEIAKLKPPVGTEEEDNEEIDPKAMHYSTDSSVSIASNSQTDSQVPGPSSQPDENILVTDTNSNSVLEDGFC</sequence>
<evidence type="ECO:0000259" key="4">
    <source>
        <dbReference type="PROSITE" id="PS50127"/>
    </source>
</evidence>
<name>A0ABQ9EXQ5_TEGGR</name>
<dbReference type="Gene3D" id="3.10.110.10">
    <property type="entry name" value="Ubiquitin Conjugating Enzyme"/>
    <property type="match status" value="1"/>
</dbReference>
<dbReference type="EMBL" id="JARBDR010000657">
    <property type="protein sequence ID" value="KAJ8308777.1"/>
    <property type="molecule type" value="Genomic_DNA"/>
</dbReference>
<dbReference type="CDD" id="cd23810">
    <property type="entry name" value="UBCc_BIRC6"/>
    <property type="match status" value="1"/>
</dbReference>